<dbReference type="InterPro" id="IPR009057">
    <property type="entry name" value="Homeodomain-like_sf"/>
</dbReference>
<protein>
    <recommendedName>
        <fullName evidence="2">HTH psq-type domain-containing protein</fullName>
    </recommendedName>
</protein>
<sequence length="152" mass="17518">MPRSRVRVSKRQNWDSENMRKAVKEVIEKRMTFRNACIEFNVPKSTLERKIKQKNLDPSYDTGNKVALGPISKVFSTAEETELVAYLQLMEGGLFELTSIDLRKIAYQLAVKNNKKNNFSQKKKKLLGMIGTDASWQDILNYHLGNHKPESD</sequence>
<dbReference type="GO" id="GO:0005634">
    <property type="term" value="C:nucleus"/>
    <property type="evidence" value="ECO:0007669"/>
    <property type="project" value="UniProtKB-SubCell"/>
</dbReference>
<dbReference type="Gene3D" id="1.10.10.60">
    <property type="entry name" value="Homeodomain-like"/>
    <property type="match status" value="1"/>
</dbReference>
<accession>A0AAV0XKL4</accession>
<dbReference type="AlphaFoldDB" id="A0AAV0XKL4"/>
<dbReference type="Pfam" id="PF05225">
    <property type="entry name" value="HTH_psq"/>
    <property type="match status" value="1"/>
</dbReference>
<keyword evidence="4" id="KW-1185">Reference proteome</keyword>
<comment type="caution">
    <text evidence="3">The sequence shown here is derived from an EMBL/GenBank/DDBJ whole genome shotgun (WGS) entry which is preliminary data.</text>
</comment>
<evidence type="ECO:0000313" key="3">
    <source>
        <dbReference type="EMBL" id="CAI6368298.1"/>
    </source>
</evidence>
<reference evidence="3 4" key="1">
    <citation type="submission" date="2023-01" db="EMBL/GenBank/DDBJ databases">
        <authorList>
            <person name="Whitehead M."/>
        </authorList>
    </citation>
    <scope>NUCLEOTIDE SEQUENCE [LARGE SCALE GENOMIC DNA]</scope>
</reference>
<dbReference type="SUPFAM" id="SSF46689">
    <property type="entry name" value="Homeodomain-like"/>
    <property type="match status" value="1"/>
</dbReference>
<dbReference type="EMBL" id="CARXXK010000005">
    <property type="protein sequence ID" value="CAI6368298.1"/>
    <property type="molecule type" value="Genomic_DNA"/>
</dbReference>
<comment type="subcellular location">
    <subcellularLocation>
        <location evidence="1">Nucleus</location>
    </subcellularLocation>
</comment>
<name>A0AAV0XKL4_9HEMI</name>
<dbReference type="Proteomes" id="UP001160148">
    <property type="component" value="Unassembled WGS sequence"/>
</dbReference>
<dbReference type="GO" id="GO:0003677">
    <property type="term" value="F:DNA binding"/>
    <property type="evidence" value="ECO:0007669"/>
    <property type="project" value="InterPro"/>
</dbReference>
<evidence type="ECO:0000259" key="2">
    <source>
        <dbReference type="Pfam" id="PF05225"/>
    </source>
</evidence>
<feature type="domain" description="HTH psq-type" evidence="2">
    <location>
        <begin position="17"/>
        <end position="54"/>
    </location>
</feature>
<evidence type="ECO:0000313" key="4">
    <source>
        <dbReference type="Proteomes" id="UP001160148"/>
    </source>
</evidence>
<proteinExistence type="predicted"/>
<gene>
    <name evidence="3" type="ORF">MEUPH1_LOCUS22673</name>
</gene>
<evidence type="ECO:0000256" key="1">
    <source>
        <dbReference type="ARBA" id="ARBA00004123"/>
    </source>
</evidence>
<dbReference type="InterPro" id="IPR007889">
    <property type="entry name" value="HTH_Psq"/>
</dbReference>
<organism evidence="3 4">
    <name type="scientific">Macrosiphum euphorbiae</name>
    <name type="common">potato aphid</name>
    <dbReference type="NCBI Taxonomy" id="13131"/>
    <lineage>
        <taxon>Eukaryota</taxon>
        <taxon>Metazoa</taxon>
        <taxon>Ecdysozoa</taxon>
        <taxon>Arthropoda</taxon>
        <taxon>Hexapoda</taxon>
        <taxon>Insecta</taxon>
        <taxon>Pterygota</taxon>
        <taxon>Neoptera</taxon>
        <taxon>Paraneoptera</taxon>
        <taxon>Hemiptera</taxon>
        <taxon>Sternorrhyncha</taxon>
        <taxon>Aphidomorpha</taxon>
        <taxon>Aphidoidea</taxon>
        <taxon>Aphididae</taxon>
        <taxon>Macrosiphini</taxon>
        <taxon>Macrosiphum</taxon>
    </lineage>
</organism>